<organism evidence="1 2">
    <name type="scientific">Sorghum bicolor</name>
    <name type="common">Sorghum</name>
    <name type="synonym">Sorghum vulgare</name>
    <dbReference type="NCBI Taxonomy" id="4558"/>
    <lineage>
        <taxon>Eukaryota</taxon>
        <taxon>Viridiplantae</taxon>
        <taxon>Streptophyta</taxon>
        <taxon>Embryophyta</taxon>
        <taxon>Tracheophyta</taxon>
        <taxon>Spermatophyta</taxon>
        <taxon>Magnoliopsida</taxon>
        <taxon>Liliopsida</taxon>
        <taxon>Poales</taxon>
        <taxon>Poaceae</taxon>
        <taxon>PACMAD clade</taxon>
        <taxon>Panicoideae</taxon>
        <taxon>Andropogonodae</taxon>
        <taxon>Andropogoneae</taxon>
        <taxon>Sorghinae</taxon>
        <taxon>Sorghum</taxon>
    </lineage>
</organism>
<evidence type="ECO:0000313" key="2">
    <source>
        <dbReference type="Proteomes" id="UP000000768"/>
    </source>
</evidence>
<dbReference type="AlphaFoldDB" id="A0A1B6QFV4"/>
<evidence type="ECO:0000313" key="1">
    <source>
        <dbReference type="EMBL" id="KXG36807.1"/>
    </source>
</evidence>
<gene>
    <name evidence="1" type="ORF">SORBI_3002G395400</name>
</gene>
<sequence length="75" mass="8293">MEPCEALLSLSICSTNVRGVTIIMSLHFHVSSIQWSKLASSHSVAPVGCSSLTIAMQNQVLFLYKKNTTKKFYTN</sequence>
<reference evidence="2" key="2">
    <citation type="journal article" date="2018" name="Plant J.">
        <title>The Sorghum bicolor reference genome: improved assembly, gene annotations, a transcriptome atlas, and signatures of genome organization.</title>
        <authorList>
            <person name="McCormick R.F."/>
            <person name="Truong S.K."/>
            <person name="Sreedasyam A."/>
            <person name="Jenkins J."/>
            <person name="Shu S."/>
            <person name="Sims D."/>
            <person name="Kennedy M."/>
            <person name="Amirebrahimi M."/>
            <person name="Weers B.D."/>
            <person name="McKinley B."/>
            <person name="Mattison A."/>
            <person name="Morishige D.T."/>
            <person name="Grimwood J."/>
            <person name="Schmutz J."/>
            <person name="Mullet J.E."/>
        </authorList>
    </citation>
    <scope>NUCLEOTIDE SEQUENCE [LARGE SCALE GENOMIC DNA]</scope>
    <source>
        <strain evidence="2">cv. BTx623</strain>
    </source>
</reference>
<protein>
    <submittedName>
        <fullName evidence="1">Uncharacterized protein</fullName>
    </submittedName>
</protein>
<accession>A0A1B6QFV4</accession>
<dbReference type="Proteomes" id="UP000000768">
    <property type="component" value="Chromosome 2"/>
</dbReference>
<dbReference type="EMBL" id="CM000761">
    <property type="protein sequence ID" value="KXG36807.1"/>
    <property type="molecule type" value="Genomic_DNA"/>
</dbReference>
<dbReference type="Gramene" id="KXG36807">
    <property type="protein sequence ID" value="KXG36807"/>
    <property type="gene ID" value="SORBI_3002G395400"/>
</dbReference>
<name>A0A1B6QFV4_SORBI</name>
<dbReference type="InParanoid" id="A0A1B6QFV4"/>
<keyword evidence="2" id="KW-1185">Reference proteome</keyword>
<reference evidence="1 2" key="1">
    <citation type="journal article" date="2009" name="Nature">
        <title>The Sorghum bicolor genome and the diversification of grasses.</title>
        <authorList>
            <person name="Paterson A.H."/>
            <person name="Bowers J.E."/>
            <person name="Bruggmann R."/>
            <person name="Dubchak I."/>
            <person name="Grimwood J."/>
            <person name="Gundlach H."/>
            <person name="Haberer G."/>
            <person name="Hellsten U."/>
            <person name="Mitros T."/>
            <person name="Poliakov A."/>
            <person name="Schmutz J."/>
            <person name="Spannagl M."/>
            <person name="Tang H."/>
            <person name="Wang X."/>
            <person name="Wicker T."/>
            <person name="Bharti A.K."/>
            <person name="Chapman J."/>
            <person name="Feltus F.A."/>
            <person name="Gowik U."/>
            <person name="Grigoriev I.V."/>
            <person name="Lyons E."/>
            <person name="Maher C.A."/>
            <person name="Martis M."/>
            <person name="Narechania A."/>
            <person name="Otillar R.P."/>
            <person name="Penning B.W."/>
            <person name="Salamov A.A."/>
            <person name="Wang Y."/>
            <person name="Zhang L."/>
            <person name="Carpita N.C."/>
            <person name="Freeling M."/>
            <person name="Gingle A.R."/>
            <person name="Hash C.T."/>
            <person name="Keller B."/>
            <person name="Klein P."/>
            <person name="Kresovich S."/>
            <person name="McCann M.C."/>
            <person name="Ming R."/>
            <person name="Peterson D.G."/>
            <person name="Mehboob-ur-Rahman"/>
            <person name="Ware D."/>
            <person name="Westhoff P."/>
            <person name="Mayer K.F."/>
            <person name="Messing J."/>
            <person name="Rokhsar D.S."/>
        </authorList>
    </citation>
    <scope>NUCLEOTIDE SEQUENCE [LARGE SCALE GENOMIC DNA]</scope>
    <source>
        <strain evidence="2">cv. BTx623</strain>
    </source>
</reference>
<proteinExistence type="predicted"/>